<dbReference type="GO" id="GO:0019867">
    <property type="term" value="C:outer membrane"/>
    <property type="evidence" value="ECO:0007669"/>
    <property type="project" value="InterPro"/>
</dbReference>
<dbReference type="AlphaFoldDB" id="A0A382TXN5"/>
<gene>
    <name evidence="1" type="ORF">METZ01_LOCUS379617</name>
</gene>
<evidence type="ECO:0000313" key="1">
    <source>
        <dbReference type="EMBL" id="SVD26763.1"/>
    </source>
</evidence>
<dbReference type="EMBL" id="UINC01139923">
    <property type="protein sequence ID" value="SVD26763.1"/>
    <property type="molecule type" value="Genomic_DNA"/>
</dbReference>
<organism evidence="1">
    <name type="scientific">marine metagenome</name>
    <dbReference type="NCBI Taxonomy" id="408172"/>
    <lineage>
        <taxon>unclassified sequences</taxon>
        <taxon>metagenomes</taxon>
        <taxon>ecological metagenomes</taxon>
    </lineage>
</organism>
<dbReference type="InterPro" id="IPR016364">
    <property type="entry name" value="Surface_antigen_Rickettsia"/>
</dbReference>
<name>A0A382TXN5_9ZZZZ</name>
<proteinExistence type="predicted"/>
<sequence length="155" mass="16353">MLMSILMIPLAGYACPYGPKQNLGTLLGAVVGAGVGSALGKGHRDENAAIAAGAIFGGLFGYRLGAQLDALDRQMAGRMLYTVLEKAPTGEKGKWLNPNTDNYGWVTATNTTLIGTPGYSQPCREFTTKIVIGGKEYEGYGTACRQADGSWKISQ</sequence>
<protein>
    <submittedName>
        <fullName evidence="1">Uncharacterized protein</fullName>
    </submittedName>
</protein>
<reference evidence="1" key="1">
    <citation type="submission" date="2018-05" db="EMBL/GenBank/DDBJ databases">
        <authorList>
            <person name="Lanie J.A."/>
            <person name="Ng W.-L."/>
            <person name="Kazmierczak K.M."/>
            <person name="Andrzejewski T.M."/>
            <person name="Davidsen T.M."/>
            <person name="Wayne K.J."/>
            <person name="Tettelin H."/>
            <person name="Glass J.I."/>
            <person name="Rusch D."/>
            <person name="Podicherti R."/>
            <person name="Tsui H.-C.T."/>
            <person name="Winkler M.E."/>
        </authorList>
    </citation>
    <scope>NUCLEOTIDE SEQUENCE</scope>
</reference>
<dbReference type="PIRSF" id="PIRSF002721">
    <property type="entry name" value="Surface_antigen_Rickettsia"/>
    <property type="match status" value="1"/>
</dbReference>
<accession>A0A382TXN5</accession>